<protein>
    <recommendedName>
        <fullName evidence="9">Protein farnesyltransferase/geranylgeranyltransferase type-1 subunit alpha</fullName>
        <ecNumber evidence="4">2.5.1.58</ecNumber>
        <ecNumber evidence="3">2.5.1.59</ecNumber>
    </recommendedName>
    <alternativeName>
        <fullName evidence="12">CAAX farnesyltransferase subunit alpha</fullName>
    </alternativeName>
    <alternativeName>
        <fullName evidence="11">FTase-alpha</fullName>
    </alternativeName>
    <alternativeName>
        <fullName evidence="10">Ras proteins prenyltransferase subunit alpha</fullName>
    </alternativeName>
    <alternativeName>
        <fullName evidence="13">Type I protein geranyl-geranyltransferase subunit alpha</fullName>
    </alternativeName>
</protein>
<evidence type="ECO:0000256" key="6">
    <source>
        <dbReference type="ARBA" id="ARBA00022679"/>
    </source>
</evidence>
<comment type="similarity">
    <text evidence="2">Belongs to the protein prenyltransferase subunit alpha family.</text>
</comment>
<dbReference type="VEuPathDB" id="MicrosporidiaDB:CWI37_0647p0020"/>
<dbReference type="STRING" id="1176355.A0A4Q9L3H2"/>
<dbReference type="OrthoDB" id="272289at2759"/>
<dbReference type="PANTHER" id="PTHR11129">
    <property type="entry name" value="PROTEIN FARNESYLTRANSFERASE ALPHA SUBUNIT/RAB GERANYLGERANYL TRANSFERASE ALPHA SUBUNIT"/>
    <property type="match status" value="1"/>
</dbReference>
<dbReference type="Pfam" id="PF01239">
    <property type="entry name" value="PPTA"/>
    <property type="match status" value="2"/>
</dbReference>
<evidence type="ECO:0000256" key="12">
    <source>
        <dbReference type="ARBA" id="ARBA00043086"/>
    </source>
</evidence>
<dbReference type="Proteomes" id="UP000292362">
    <property type="component" value="Unassembled WGS sequence"/>
</dbReference>
<keyword evidence="6" id="KW-0808">Transferase</keyword>
<organism evidence="14 17">
    <name type="scientific">Hamiltosporidium tvaerminnensis</name>
    <dbReference type="NCBI Taxonomy" id="1176355"/>
    <lineage>
        <taxon>Eukaryota</taxon>
        <taxon>Fungi</taxon>
        <taxon>Fungi incertae sedis</taxon>
        <taxon>Microsporidia</taxon>
        <taxon>Dubosqiidae</taxon>
        <taxon>Hamiltosporidium</taxon>
    </lineage>
</organism>
<evidence type="ECO:0000313" key="16">
    <source>
        <dbReference type="Proteomes" id="UP000292282"/>
    </source>
</evidence>
<evidence type="ECO:0000313" key="14">
    <source>
        <dbReference type="EMBL" id="TBU01706.1"/>
    </source>
</evidence>
<evidence type="ECO:0000256" key="10">
    <source>
        <dbReference type="ARBA" id="ARBA00041392"/>
    </source>
</evidence>
<dbReference type="EC" id="2.5.1.58" evidence="4"/>
<dbReference type="PANTHER" id="PTHR11129:SF1">
    <property type="entry name" value="PROTEIN FARNESYLTRANSFERASE_GERANYLGERANYLTRANSFERASE TYPE-1 SUBUNIT ALPHA"/>
    <property type="match status" value="1"/>
</dbReference>
<gene>
    <name evidence="14" type="ORF">CWI37_0647p0020</name>
    <name evidence="15" type="ORF">CWI38_0229p0030</name>
</gene>
<evidence type="ECO:0000256" key="5">
    <source>
        <dbReference type="ARBA" id="ARBA00022602"/>
    </source>
</evidence>
<evidence type="ECO:0000256" key="4">
    <source>
        <dbReference type="ARBA" id="ARBA00012702"/>
    </source>
</evidence>
<evidence type="ECO:0000313" key="17">
    <source>
        <dbReference type="Proteomes" id="UP000292362"/>
    </source>
</evidence>
<dbReference type="GO" id="GO:0004662">
    <property type="term" value="F:CAAX-protein geranylgeranyltransferase activity"/>
    <property type="evidence" value="ECO:0007669"/>
    <property type="project" value="UniProtKB-EC"/>
</dbReference>
<evidence type="ECO:0000256" key="1">
    <source>
        <dbReference type="ARBA" id="ARBA00001946"/>
    </source>
</evidence>
<dbReference type="GO" id="GO:0004660">
    <property type="term" value="F:protein farnesyltransferase activity"/>
    <property type="evidence" value="ECO:0007669"/>
    <property type="project" value="UniProtKB-EC"/>
</dbReference>
<dbReference type="EMBL" id="PITJ01000647">
    <property type="protein sequence ID" value="TBU01706.1"/>
    <property type="molecule type" value="Genomic_DNA"/>
</dbReference>
<name>A0A4Q9L3H2_9MICR</name>
<dbReference type="Gene3D" id="1.25.40.120">
    <property type="entry name" value="Protein prenylyltransferase"/>
    <property type="match status" value="1"/>
</dbReference>
<keyword evidence="16" id="KW-1185">Reference proteome</keyword>
<dbReference type="AlphaFoldDB" id="A0A4Q9L3H2"/>
<evidence type="ECO:0000313" key="15">
    <source>
        <dbReference type="EMBL" id="TBU18744.1"/>
    </source>
</evidence>
<dbReference type="VEuPathDB" id="MicrosporidiaDB:CWI38_0229p0030"/>
<dbReference type="EC" id="2.5.1.59" evidence="3"/>
<dbReference type="EMBL" id="PITK01000229">
    <property type="protein sequence ID" value="TBU18744.1"/>
    <property type="molecule type" value="Genomic_DNA"/>
</dbReference>
<dbReference type="InterPro" id="IPR002088">
    <property type="entry name" value="Prenyl_trans_a"/>
</dbReference>
<evidence type="ECO:0000256" key="11">
    <source>
        <dbReference type="ARBA" id="ARBA00042436"/>
    </source>
</evidence>
<sequence length="338" mass="41172">MDYQRTFNSEDDKYFPFGKNGDVINYKDNFEYKELCKIYYFLKTTNMNSTSLLGITSKLCEINMIYYEFWYVKRKIVTKMFEEYRKIGSENRNNYLTEYERISLWKKKKKIFFLFELTRDLRLDYTDAEMNWIQKCVQIHHKNYQIWNHLDWFSIYRCITPSNLSFVNNVFKEEPKNIHAWTFITKYCRKSKSYTFGLDLTEKMIVLDQENNSAWNCRFYIIKELNSLKYDVLETEISFLKSINFSCNIAAINYLFGLTHFLDIDAFIFNTFKPIYSLYFKKKFFNFIFKERKSDFPDSLKILLQECISMCQEEAKRYQKEFLEAEIEVFSKNTKIPN</sequence>
<accession>A0A4Q9L3H2</accession>
<comment type="caution">
    <text evidence="14">The sequence shown here is derived from an EMBL/GenBank/DDBJ whole genome shotgun (WGS) entry which is preliminary data.</text>
</comment>
<keyword evidence="7" id="KW-0677">Repeat</keyword>
<comment type="cofactor">
    <cofactor evidence="1">
        <name>Mg(2+)</name>
        <dbReference type="ChEBI" id="CHEBI:18420"/>
    </cofactor>
</comment>
<dbReference type="GO" id="GO:0005965">
    <property type="term" value="C:protein farnesyltransferase complex"/>
    <property type="evidence" value="ECO:0007669"/>
    <property type="project" value="TreeGrafter"/>
</dbReference>
<proteinExistence type="inferred from homology"/>
<dbReference type="Proteomes" id="UP000292282">
    <property type="component" value="Unassembled WGS sequence"/>
</dbReference>
<dbReference type="SUPFAM" id="SSF48439">
    <property type="entry name" value="Protein prenylyltransferase"/>
    <property type="match status" value="1"/>
</dbReference>
<keyword evidence="8" id="KW-0460">Magnesium</keyword>
<dbReference type="GO" id="GO:0005953">
    <property type="term" value="C:CAAX-protein geranylgeranyltransferase complex"/>
    <property type="evidence" value="ECO:0007669"/>
    <property type="project" value="TreeGrafter"/>
</dbReference>
<evidence type="ECO:0000256" key="9">
    <source>
        <dbReference type="ARBA" id="ARBA00040965"/>
    </source>
</evidence>
<dbReference type="PROSITE" id="PS51147">
    <property type="entry name" value="PFTA"/>
    <property type="match status" value="1"/>
</dbReference>
<evidence type="ECO:0000256" key="3">
    <source>
        <dbReference type="ARBA" id="ARBA00012700"/>
    </source>
</evidence>
<evidence type="ECO:0000256" key="2">
    <source>
        <dbReference type="ARBA" id="ARBA00006734"/>
    </source>
</evidence>
<evidence type="ECO:0000256" key="13">
    <source>
        <dbReference type="ARBA" id="ARBA00043219"/>
    </source>
</evidence>
<evidence type="ECO:0000256" key="7">
    <source>
        <dbReference type="ARBA" id="ARBA00022737"/>
    </source>
</evidence>
<evidence type="ECO:0000256" key="8">
    <source>
        <dbReference type="ARBA" id="ARBA00022842"/>
    </source>
</evidence>
<keyword evidence="5" id="KW-0637">Prenyltransferase</keyword>
<reference evidence="16 17" key="1">
    <citation type="submission" date="2017-12" db="EMBL/GenBank/DDBJ databases">
        <authorList>
            <person name="Pombert J.-F."/>
            <person name="Haag K.L."/>
            <person name="Ebert D."/>
        </authorList>
    </citation>
    <scope>NUCLEOTIDE SEQUENCE [LARGE SCALE GENOMIC DNA]</scope>
    <source>
        <strain evidence="14">FI-OER-3-3</strain>
        <strain evidence="15">IL-G-3</strain>
    </source>
</reference>